<gene>
    <name evidence="8" type="primary">TCP4</name>
</gene>
<feature type="compositionally biased region" description="Basic and acidic residues" evidence="6">
    <location>
        <begin position="1"/>
        <end position="13"/>
    </location>
</feature>
<evidence type="ECO:0000256" key="5">
    <source>
        <dbReference type="ARBA" id="ARBA00023242"/>
    </source>
</evidence>
<feature type="region of interest" description="Disordered" evidence="6">
    <location>
        <begin position="61"/>
        <end position="82"/>
    </location>
</feature>
<feature type="region of interest" description="Disordered" evidence="6">
    <location>
        <begin position="219"/>
        <end position="242"/>
    </location>
</feature>
<accession>A0A976SGD5</accession>
<dbReference type="GO" id="GO:0005634">
    <property type="term" value="C:nucleus"/>
    <property type="evidence" value="ECO:0007669"/>
    <property type="project" value="UniProtKB-SubCell"/>
</dbReference>
<feature type="region of interest" description="Disordered" evidence="6">
    <location>
        <begin position="620"/>
        <end position="640"/>
    </location>
</feature>
<organism evidence="8">
    <name type="scientific">Zoysia japonica</name>
    <name type="common">Korean lawngrass</name>
    <dbReference type="NCBI Taxonomy" id="309978"/>
    <lineage>
        <taxon>Eukaryota</taxon>
        <taxon>Viridiplantae</taxon>
        <taxon>Streptophyta</taxon>
        <taxon>Embryophyta</taxon>
        <taxon>Tracheophyta</taxon>
        <taxon>Spermatophyta</taxon>
        <taxon>Magnoliopsida</taxon>
        <taxon>Liliopsida</taxon>
        <taxon>Poales</taxon>
        <taxon>Poaceae</taxon>
        <taxon>PACMAD clade</taxon>
        <taxon>Chloridoideae</taxon>
        <taxon>Zoysieae</taxon>
        <taxon>Zoysiinae</taxon>
        <taxon>Zoysia</taxon>
    </lineage>
</organism>
<keyword evidence="2" id="KW-0805">Transcription regulation</keyword>
<reference evidence="8" key="1">
    <citation type="submission" date="2021-07" db="EMBL/GenBank/DDBJ databases">
        <authorList>
            <person name="Yang Z."/>
        </authorList>
    </citation>
    <scope>NUCLEOTIDE SEQUENCE</scope>
</reference>
<evidence type="ECO:0000256" key="4">
    <source>
        <dbReference type="ARBA" id="ARBA00023163"/>
    </source>
</evidence>
<comment type="subcellular location">
    <subcellularLocation>
        <location evidence="1">Nucleus</location>
    </subcellularLocation>
</comment>
<evidence type="ECO:0000256" key="1">
    <source>
        <dbReference type="ARBA" id="ARBA00004123"/>
    </source>
</evidence>
<feature type="region of interest" description="Disordered" evidence="6">
    <location>
        <begin position="166"/>
        <end position="190"/>
    </location>
</feature>
<feature type="compositionally biased region" description="Low complexity" evidence="6">
    <location>
        <begin position="170"/>
        <end position="181"/>
    </location>
</feature>
<feature type="region of interest" description="Disordered" evidence="6">
    <location>
        <begin position="549"/>
        <end position="577"/>
    </location>
</feature>
<feature type="region of interest" description="Disordered" evidence="6">
    <location>
        <begin position="1"/>
        <end position="25"/>
    </location>
</feature>
<sequence length="699" mass="75726">MASRFKLEEDKNQLSEGLDPWSNNPTATTNTLHYLLQEKERAQAQEQLQIYHHQGFSYLEHHRRQQQNQSTGGAGCDGLSSGESTPVDALTTAFGSGRIVRSAAGRKDRHSKVCTARGLRDRRVRLAAHTAIRFYDVQDRLGYDRPSKAVDWLIRNAKAAIEELPDRPEAAAASEAAAEATEQGEQVTSTSYGFSNPGGAITAVAGGSFVQHSVGADERNQRIPSWHASENSTGDGRGGGNGDSYMFGMQPQSQVLPQGEPLQSSGGWASARTWLDPLTAIQQPSTMTGQIGFSHLIGGAGFMGFLAPATTHQRLHVPSLPRASGVAAPVSAMATASPAIVRAHWPNGITGDRTRAHAEPRGVGVSPDFHHEHTRRDPADYGITFRFRLISFIAPGRCSKESCQKSPVLIDSGVRPVRGRGDEIVRDGSLLELDSADWIGKQQVDFPPRFAWIQRGSACVASSCTATRPARFLATPKWAQYKVSRYSQEMRSGAARPPHWRDSPLSVEKAARHEEARQVTGIRALHSSGLALQLHRSASSMANNRQLARRGAVSRSPTRQTAAECHGSPPSEQGFAETRGFVPVPVCATARTAGPGRQLRRQSGTRNHRVSVKRFSSARALPGPVSGGDPLHRIDASPSRRGVTSRLAQMATSKFHIRAPLFPFGLCPHMTWTNTRNGALSTDARSHYAPARPTTVGHV</sequence>
<dbReference type="PANTHER" id="PTHR31072:SF276">
    <property type="entry name" value="SAP DOMAIN-CONTAINING PROTEIN"/>
    <property type="match status" value="1"/>
</dbReference>
<dbReference type="InterPro" id="IPR005333">
    <property type="entry name" value="Transcription_factor_TCP"/>
</dbReference>
<dbReference type="GO" id="GO:0003700">
    <property type="term" value="F:DNA-binding transcription factor activity"/>
    <property type="evidence" value="ECO:0007669"/>
    <property type="project" value="InterPro"/>
</dbReference>
<protein>
    <submittedName>
        <fullName evidence="8">TCP family protein 4</fullName>
    </submittedName>
</protein>
<name>A0A976SGD5_9POAL</name>
<keyword evidence="3" id="KW-0238">DNA-binding</keyword>
<evidence type="ECO:0000259" key="7">
    <source>
        <dbReference type="Pfam" id="PF03634"/>
    </source>
</evidence>
<dbReference type="EMBL" id="MZ540773">
    <property type="protein sequence ID" value="UUZ29940.1"/>
    <property type="molecule type" value="mRNA"/>
</dbReference>
<proteinExistence type="evidence at transcript level"/>
<dbReference type="InterPro" id="IPR017887">
    <property type="entry name" value="TF_TCP_subgr"/>
</dbReference>
<dbReference type="GO" id="GO:0043565">
    <property type="term" value="F:sequence-specific DNA binding"/>
    <property type="evidence" value="ECO:0007669"/>
    <property type="project" value="TreeGrafter"/>
</dbReference>
<evidence type="ECO:0000256" key="6">
    <source>
        <dbReference type="SAM" id="MobiDB-lite"/>
    </source>
</evidence>
<keyword evidence="4" id="KW-0804">Transcription</keyword>
<evidence type="ECO:0000256" key="2">
    <source>
        <dbReference type="ARBA" id="ARBA00023015"/>
    </source>
</evidence>
<dbReference type="Pfam" id="PF03634">
    <property type="entry name" value="TCP"/>
    <property type="match status" value="1"/>
</dbReference>
<keyword evidence="5" id="KW-0539">Nucleus</keyword>
<evidence type="ECO:0000256" key="3">
    <source>
        <dbReference type="ARBA" id="ARBA00023125"/>
    </source>
</evidence>
<dbReference type="AlphaFoldDB" id="A0A976SGD5"/>
<feature type="domain" description="TCP" evidence="7">
    <location>
        <begin position="105"/>
        <end position="189"/>
    </location>
</feature>
<evidence type="ECO:0000313" key="8">
    <source>
        <dbReference type="EMBL" id="UUZ29940.1"/>
    </source>
</evidence>
<dbReference type="PANTHER" id="PTHR31072">
    <property type="entry name" value="TRANSCRIPTION FACTOR TCP4-RELATED"/>
    <property type="match status" value="1"/>
</dbReference>